<accession>A0A8T1ELR4</accession>
<comment type="caution">
    <text evidence="1">The sequence shown here is derived from an EMBL/GenBank/DDBJ whole genome shotgun (WGS) entry which is preliminary data.</text>
</comment>
<dbReference type="Proteomes" id="UP000736787">
    <property type="component" value="Unassembled WGS sequence"/>
</dbReference>
<reference evidence="1" key="1">
    <citation type="submission" date="2018-10" db="EMBL/GenBank/DDBJ databases">
        <title>Effector identification in a new, highly contiguous assembly of the strawberry crown rot pathogen Phytophthora cactorum.</title>
        <authorList>
            <person name="Armitage A.D."/>
            <person name="Nellist C.F."/>
            <person name="Bates H."/>
            <person name="Vickerstaff R.J."/>
            <person name="Harrison R.J."/>
        </authorList>
    </citation>
    <scope>NUCLEOTIDE SEQUENCE</scope>
    <source>
        <strain evidence="1">4040</strain>
    </source>
</reference>
<dbReference type="AlphaFoldDB" id="A0A8T1ELR4"/>
<evidence type="ECO:0000313" key="1">
    <source>
        <dbReference type="EMBL" id="KAG2955884.1"/>
    </source>
</evidence>
<gene>
    <name evidence="1" type="ORF">PC117_g1</name>
</gene>
<dbReference type="EMBL" id="RCMK01000001">
    <property type="protein sequence ID" value="KAG2955884.1"/>
    <property type="molecule type" value="Genomic_DNA"/>
</dbReference>
<evidence type="ECO:0000313" key="2">
    <source>
        <dbReference type="Proteomes" id="UP000736787"/>
    </source>
</evidence>
<name>A0A8T1ELR4_9STRA</name>
<protein>
    <submittedName>
        <fullName evidence="1">Uncharacterized protein</fullName>
    </submittedName>
</protein>
<sequence>MSGLYYNNHDHSHPGPYPHTLRQFMRGFGRDAVFPATSSV</sequence>
<proteinExistence type="predicted"/>
<organism evidence="1 2">
    <name type="scientific">Phytophthora cactorum</name>
    <dbReference type="NCBI Taxonomy" id="29920"/>
    <lineage>
        <taxon>Eukaryota</taxon>
        <taxon>Sar</taxon>
        <taxon>Stramenopiles</taxon>
        <taxon>Oomycota</taxon>
        <taxon>Peronosporomycetes</taxon>
        <taxon>Peronosporales</taxon>
        <taxon>Peronosporaceae</taxon>
        <taxon>Phytophthora</taxon>
    </lineage>
</organism>